<evidence type="ECO:0000313" key="2">
    <source>
        <dbReference type="Proteomes" id="UP001454036"/>
    </source>
</evidence>
<proteinExistence type="predicted"/>
<gene>
    <name evidence="1" type="ORF">LIER_25158</name>
</gene>
<dbReference type="EMBL" id="BAABME010007491">
    <property type="protein sequence ID" value="GAA0171023.1"/>
    <property type="molecule type" value="Genomic_DNA"/>
</dbReference>
<comment type="caution">
    <text evidence="1">The sequence shown here is derived from an EMBL/GenBank/DDBJ whole genome shotgun (WGS) entry which is preliminary data.</text>
</comment>
<sequence>MYCPGQPSTTRHVVSAHVEELIIEPESPGSAIPCVGLSHFVIPYSLASIDDTTPASTCVSLLSYFIRLRFELVAAEVALEKLSYDEIHEASSSQLSHDQKKKKQSCRSISAGEVTSLYEEAYPD</sequence>
<reference evidence="1 2" key="1">
    <citation type="submission" date="2024-01" db="EMBL/GenBank/DDBJ databases">
        <title>The complete chloroplast genome sequence of Lithospermum erythrorhizon: insights into the phylogenetic relationship among Boraginaceae species and the maternal lineages of purple gromwells.</title>
        <authorList>
            <person name="Okada T."/>
            <person name="Watanabe K."/>
        </authorList>
    </citation>
    <scope>NUCLEOTIDE SEQUENCE [LARGE SCALE GENOMIC DNA]</scope>
</reference>
<accession>A0AAV3R4Y8</accession>
<organism evidence="1 2">
    <name type="scientific">Lithospermum erythrorhizon</name>
    <name type="common">Purple gromwell</name>
    <name type="synonym">Lithospermum officinale var. erythrorhizon</name>
    <dbReference type="NCBI Taxonomy" id="34254"/>
    <lineage>
        <taxon>Eukaryota</taxon>
        <taxon>Viridiplantae</taxon>
        <taxon>Streptophyta</taxon>
        <taxon>Embryophyta</taxon>
        <taxon>Tracheophyta</taxon>
        <taxon>Spermatophyta</taxon>
        <taxon>Magnoliopsida</taxon>
        <taxon>eudicotyledons</taxon>
        <taxon>Gunneridae</taxon>
        <taxon>Pentapetalae</taxon>
        <taxon>asterids</taxon>
        <taxon>lamiids</taxon>
        <taxon>Boraginales</taxon>
        <taxon>Boraginaceae</taxon>
        <taxon>Boraginoideae</taxon>
        <taxon>Lithospermeae</taxon>
        <taxon>Lithospermum</taxon>
    </lineage>
</organism>
<protein>
    <submittedName>
        <fullName evidence="1">Uncharacterized protein</fullName>
    </submittedName>
</protein>
<name>A0AAV3R4Y8_LITER</name>
<dbReference type="Proteomes" id="UP001454036">
    <property type="component" value="Unassembled WGS sequence"/>
</dbReference>
<keyword evidence="2" id="KW-1185">Reference proteome</keyword>
<dbReference type="AlphaFoldDB" id="A0AAV3R4Y8"/>
<evidence type="ECO:0000313" key="1">
    <source>
        <dbReference type="EMBL" id="GAA0171023.1"/>
    </source>
</evidence>